<dbReference type="AlphaFoldDB" id="A0A0A8ZRK0"/>
<reference evidence="1" key="1">
    <citation type="submission" date="2014-09" db="EMBL/GenBank/DDBJ databases">
        <authorList>
            <person name="Magalhaes I.L.F."/>
            <person name="Oliveira U."/>
            <person name="Santos F.R."/>
            <person name="Vidigal T.H.D.A."/>
            <person name="Brescovit A.D."/>
            <person name="Santos A.J."/>
        </authorList>
    </citation>
    <scope>NUCLEOTIDE SEQUENCE</scope>
    <source>
        <tissue evidence="1">Shoot tissue taken approximately 20 cm above the soil surface</tissue>
    </source>
</reference>
<accession>A0A0A8ZRK0</accession>
<name>A0A0A8ZRK0_ARUDO</name>
<sequence>MVKILLYICSYLQILYRTAWSLTFSTNLDFPTTNPIFCWQ</sequence>
<evidence type="ECO:0000313" key="1">
    <source>
        <dbReference type="EMBL" id="JAD41421.1"/>
    </source>
</evidence>
<protein>
    <submittedName>
        <fullName evidence="1">Uncharacterized protein</fullName>
    </submittedName>
</protein>
<proteinExistence type="predicted"/>
<reference evidence="1" key="2">
    <citation type="journal article" date="2015" name="Data Brief">
        <title>Shoot transcriptome of the giant reed, Arundo donax.</title>
        <authorList>
            <person name="Barrero R.A."/>
            <person name="Guerrero F.D."/>
            <person name="Moolhuijzen P."/>
            <person name="Goolsby J.A."/>
            <person name="Tidwell J."/>
            <person name="Bellgard S.E."/>
            <person name="Bellgard M.I."/>
        </authorList>
    </citation>
    <scope>NUCLEOTIDE SEQUENCE</scope>
    <source>
        <tissue evidence="1">Shoot tissue taken approximately 20 cm above the soil surface</tissue>
    </source>
</reference>
<organism evidence="1">
    <name type="scientific">Arundo donax</name>
    <name type="common">Giant reed</name>
    <name type="synonym">Donax arundinaceus</name>
    <dbReference type="NCBI Taxonomy" id="35708"/>
    <lineage>
        <taxon>Eukaryota</taxon>
        <taxon>Viridiplantae</taxon>
        <taxon>Streptophyta</taxon>
        <taxon>Embryophyta</taxon>
        <taxon>Tracheophyta</taxon>
        <taxon>Spermatophyta</taxon>
        <taxon>Magnoliopsida</taxon>
        <taxon>Liliopsida</taxon>
        <taxon>Poales</taxon>
        <taxon>Poaceae</taxon>
        <taxon>PACMAD clade</taxon>
        <taxon>Arundinoideae</taxon>
        <taxon>Arundineae</taxon>
        <taxon>Arundo</taxon>
    </lineage>
</organism>
<dbReference type="EMBL" id="GBRH01256474">
    <property type="protein sequence ID" value="JAD41421.1"/>
    <property type="molecule type" value="Transcribed_RNA"/>
</dbReference>